<gene>
    <name evidence="1" type="ORF">DCAF_LOCUS9616</name>
</gene>
<reference evidence="1 2" key="1">
    <citation type="submission" date="2024-01" db="EMBL/GenBank/DDBJ databases">
        <authorList>
            <person name="Waweru B."/>
        </authorList>
    </citation>
    <scope>NUCLEOTIDE SEQUENCE [LARGE SCALE GENOMIC DNA]</scope>
</reference>
<organism evidence="1 2">
    <name type="scientific">Dovyalis caffra</name>
    <dbReference type="NCBI Taxonomy" id="77055"/>
    <lineage>
        <taxon>Eukaryota</taxon>
        <taxon>Viridiplantae</taxon>
        <taxon>Streptophyta</taxon>
        <taxon>Embryophyta</taxon>
        <taxon>Tracheophyta</taxon>
        <taxon>Spermatophyta</taxon>
        <taxon>Magnoliopsida</taxon>
        <taxon>eudicotyledons</taxon>
        <taxon>Gunneridae</taxon>
        <taxon>Pentapetalae</taxon>
        <taxon>rosids</taxon>
        <taxon>fabids</taxon>
        <taxon>Malpighiales</taxon>
        <taxon>Salicaceae</taxon>
        <taxon>Flacourtieae</taxon>
        <taxon>Dovyalis</taxon>
    </lineage>
</organism>
<dbReference type="AlphaFoldDB" id="A0AAV1RDQ0"/>
<keyword evidence="2" id="KW-1185">Reference proteome</keyword>
<evidence type="ECO:0000313" key="1">
    <source>
        <dbReference type="EMBL" id="CAK7333785.1"/>
    </source>
</evidence>
<accession>A0AAV1RDQ0</accession>
<dbReference type="Proteomes" id="UP001314170">
    <property type="component" value="Unassembled WGS sequence"/>
</dbReference>
<name>A0AAV1RDQ0_9ROSI</name>
<comment type="caution">
    <text evidence="1">The sequence shown here is derived from an EMBL/GenBank/DDBJ whole genome shotgun (WGS) entry which is preliminary data.</text>
</comment>
<evidence type="ECO:0000313" key="2">
    <source>
        <dbReference type="Proteomes" id="UP001314170"/>
    </source>
</evidence>
<protein>
    <submittedName>
        <fullName evidence="1">Uncharacterized protein</fullName>
    </submittedName>
</protein>
<sequence length="97" mass="11054">MAPTHYNKQDTCFSKCGKKIFGSGRGIILESVIPWQLGKLNDMQSNVCGERIFGPCETRKALIWEVISYYIQIELHMEKLASTVLEELLSKFKREGA</sequence>
<proteinExistence type="predicted"/>
<dbReference type="EMBL" id="CAWUPB010000936">
    <property type="protein sequence ID" value="CAK7333785.1"/>
    <property type="molecule type" value="Genomic_DNA"/>
</dbReference>